<organism evidence="7 8">
    <name type="scientific">Bifiguratus adelaidae</name>
    <dbReference type="NCBI Taxonomy" id="1938954"/>
    <lineage>
        <taxon>Eukaryota</taxon>
        <taxon>Fungi</taxon>
        <taxon>Fungi incertae sedis</taxon>
        <taxon>Mucoromycota</taxon>
        <taxon>Mucoromycotina</taxon>
        <taxon>Endogonomycetes</taxon>
        <taxon>Endogonales</taxon>
        <taxon>Endogonales incertae sedis</taxon>
        <taxon>Bifiguratus</taxon>
    </lineage>
</organism>
<accession>A0A261Y8I7</accession>
<protein>
    <recommendedName>
        <fullName evidence="6">Phospholipid/glycerol acyltransferase domain-containing protein</fullName>
    </recommendedName>
</protein>
<gene>
    <name evidence="7" type="ORF">BZG36_00135</name>
</gene>
<evidence type="ECO:0000256" key="4">
    <source>
        <dbReference type="ARBA" id="ARBA00023136"/>
    </source>
</evidence>
<evidence type="ECO:0000256" key="5">
    <source>
        <dbReference type="ARBA" id="ARBA00023315"/>
    </source>
</evidence>
<dbReference type="OrthoDB" id="10255570at2759"/>
<dbReference type="InterPro" id="IPR002123">
    <property type="entry name" value="Plipid/glycerol_acylTrfase"/>
</dbReference>
<evidence type="ECO:0000313" key="7">
    <source>
        <dbReference type="EMBL" id="OZJ06950.1"/>
    </source>
</evidence>
<dbReference type="SUPFAM" id="SSF69593">
    <property type="entry name" value="Glycerol-3-phosphate (1)-acyltransferase"/>
    <property type="match status" value="1"/>
</dbReference>
<dbReference type="InterPro" id="IPR022284">
    <property type="entry name" value="GPAT/DHAPAT"/>
</dbReference>
<dbReference type="InterPro" id="IPR045520">
    <property type="entry name" value="GPAT/DHAPAT_C"/>
</dbReference>
<keyword evidence="4" id="KW-0472">Membrane</keyword>
<dbReference type="InterPro" id="IPR041728">
    <property type="entry name" value="GPAT/DHAPAT_LPLAT"/>
</dbReference>
<comment type="similarity">
    <text evidence="2">Belongs to the GPAT/DAPAT family.</text>
</comment>
<dbReference type="PANTHER" id="PTHR12563:SF17">
    <property type="entry name" value="DIHYDROXYACETONE PHOSPHATE ACYLTRANSFERASE"/>
    <property type="match status" value="1"/>
</dbReference>
<dbReference type="Pfam" id="PF01553">
    <property type="entry name" value="Acyltransferase"/>
    <property type="match status" value="1"/>
</dbReference>
<dbReference type="SMART" id="SM00563">
    <property type="entry name" value="PlsC"/>
    <property type="match status" value="1"/>
</dbReference>
<dbReference type="GO" id="GO:0004366">
    <property type="term" value="F:glycerol-3-phosphate O-acyltransferase activity"/>
    <property type="evidence" value="ECO:0007669"/>
    <property type="project" value="TreeGrafter"/>
</dbReference>
<dbReference type="GO" id="GO:0019432">
    <property type="term" value="P:triglyceride biosynthetic process"/>
    <property type="evidence" value="ECO:0007669"/>
    <property type="project" value="TreeGrafter"/>
</dbReference>
<evidence type="ECO:0000259" key="6">
    <source>
        <dbReference type="SMART" id="SM00563"/>
    </source>
</evidence>
<dbReference type="EMBL" id="MVBO01000001">
    <property type="protein sequence ID" value="OZJ06950.1"/>
    <property type="molecule type" value="Genomic_DNA"/>
</dbReference>
<keyword evidence="3" id="KW-0808">Transferase</keyword>
<evidence type="ECO:0000256" key="2">
    <source>
        <dbReference type="ARBA" id="ARBA00007937"/>
    </source>
</evidence>
<feature type="domain" description="Phospholipid/glycerol acyltransferase" evidence="6">
    <location>
        <begin position="210"/>
        <end position="337"/>
    </location>
</feature>
<dbReference type="GO" id="GO:0031966">
    <property type="term" value="C:mitochondrial membrane"/>
    <property type="evidence" value="ECO:0007669"/>
    <property type="project" value="TreeGrafter"/>
</dbReference>
<dbReference type="GO" id="GO:0006631">
    <property type="term" value="P:fatty acid metabolic process"/>
    <property type="evidence" value="ECO:0007669"/>
    <property type="project" value="TreeGrafter"/>
</dbReference>
<sequence>MGKAEDGMGGTKAILPVKEGNNLIFKGVVLEDGNLKDGYWNITEKDPQNFANDPMAFMLSMNAFYQGKGWRSHKDYIGPPYYYEGFTEEIRHRVLTSSRVQKCIRNLAAQQLQSMTKMSKASQDPKEAKQAAKAQRRKEQALLNELNAAAKDIAVKCFSHMESLRTLRFFAFTINNILVRLYHQGIHIRESDFNELKQVALECARSKRSLILLPSHKSHIDYLVVSYVFFRLGLQIPHIAAGDNLDMPIVGSLLRTSGAFFIRRQWGDDQLYKGVLEEYINVLLSEGYNIEAFVEGTRSRTGKLLPPKLGILKIVVDAVLNETAKDAMIVPISIGYDKVIETETYVNELLGRPKEKESIWALMTQSRLLQLKWGRVDLRVHKPYSLRDWIDEQISRRTSTEKVFDPVRSFNDKAVLIKSIGYRILADINSVSVIMPTALVGTVLLTLRGRGVGRSELIRRVTWLREQILNNGGNVAEFYGMPISDVVDRSVAIMKDLVGQRLSTEVIEPTFYALKRFELSLYRNSVLHLFIEEAIISIALYTVVKKGGLKESQRLTRQELLDLVFFLSSLLKQEFIFRPGTVEDNTDKAIGRLVANDVIEIGQDGSIGLTEAERIRGRENFDFYCFLLWPFVETYWLAAVSVFTIAPQTDTDQGPAENVLKVEEKVFTERIQVLGKTLYYQGDLSYLEAVNKETLKNAFIRLEQQGIISAEKDASVKSLLITLNSAYVPFRQNGAIVPDGKLWRLVERVSVFRREGKNRRDNATVSLRVLRQADVIGQMNLESLTKMQKKGSLLEESKSTLAKL</sequence>
<dbReference type="AlphaFoldDB" id="A0A261Y8I7"/>
<evidence type="ECO:0000256" key="3">
    <source>
        <dbReference type="ARBA" id="ARBA00022679"/>
    </source>
</evidence>
<dbReference type="GO" id="GO:0006072">
    <property type="term" value="P:glycerol-3-phosphate metabolic process"/>
    <property type="evidence" value="ECO:0007669"/>
    <property type="project" value="TreeGrafter"/>
</dbReference>
<comment type="caution">
    <text evidence="7">The sequence shown here is derived from an EMBL/GenBank/DDBJ whole genome shotgun (WGS) entry which is preliminary data.</text>
</comment>
<evidence type="ECO:0000313" key="8">
    <source>
        <dbReference type="Proteomes" id="UP000242875"/>
    </source>
</evidence>
<dbReference type="PANTHER" id="PTHR12563">
    <property type="entry name" value="GLYCEROL-3-PHOSPHATE ACYLTRANSFERASE"/>
    <property type="match status" value="1"/>
</dbReference>
<dbReference type="Pfam" id="PF19277">
    <property type="entry name" value="GPAT_C"/>
    <property type="match status" value="1"/>
</dbReference>
<name>A0A261Y8I7_9FUNG</name>
<dbReference type="GO" id="GO:0008654">
    <property type="term" value="P:phospholipid biosynthetic process"/>
    <property type="evidence" value="ECO:0007669"/>
    <property type="project" value="TreeGrafter"/>
</dbReference>
<evidence type="ECO:0000256" key="1">
    <source>
        <dbReference type="ARBA" id="ARBA00004184"/>
    </source>
</evidence>
<dbReference type="GO" id="GO:0012505">
    <property type="term" value="C:endomembrane system"/>
    <property type="evidence" value="ECO:0007669"/>
    <property type="project" value="UniProtKB-SubCell"/>
</dbReference>
<keyword evidence="8" id="KW-1185">Reference proteome</keyword>
<comment type="subcellular location">
    <subcellularLocation>
        <location evidence="1">Endomembrane system</location>
        <topology evidence="1">Peripheral membrane protein</topology>
    </subcellularLocation>
</comment>
<dbReference type="CDD" id="cd07993">
    <property type="entry name" value="LPLAT_DHAPAT-like"/>
    <property type="match status" value="1"/>
</dbReference>
<keyword evidence="5" id="KW-0012">Acyltransferase</keyword>
<reference evidence="7 8" key="1">
    <citation type="journal article" date="2017" name="Mycologia">
        <title>Bifiguratus adelaidae, gen. et sp. nov., a new member of Mucoromycotina in endophytic and soil-dwelling habitats.</title>
        <authorList>
            <person name="Torres-Cruz T.J."/>
            <person name="Billingsley Tobias T.L."/>
            <person name="Almatruk M."/>
            <person name="Hesse C."/>
            <person name="Kuske C.R."/>
            <person name="Desiro A."/>
            <person name="Benucci G.M."/>
            <person name="Bonito G."/>
            <person name="Stajich J.E."/>
            <person name="Dunlap C."/>
            <person name="Arnold A.E."/>
            <person name="Porras-Alfaro A."/>
        </authorList>
    </citation>
    <scope>NUCLEOTIDE SEQUENCE [LARGE SCALE GENOMIC DNA]</scope>
    <source>
        <strain evidence="7 8">AZ0501</strain>
    </source>
</reference>
<dbReference type="Proteomes" id="UP000242875">
    <property type="component" value="Unassembled WGS sequence"/>
</dbReference>
<proteinExistence type="inferred from homology"/>